<dbReference type="Proteomes" id="UP000760545">
    <property type="component" value="Unassembled WGS sequence"/>
</dbReference>
<dbReference type="EMBL" id="JAAVJS010000001">
    <property type="protein sequence ID" value="NJX13939.1"/>
    <property type="molecule type" value="Genomic_DNA"/>
</dbReference>
<comment type="caution">
    <text evidence="1">The sequence shown here is derived from an EMBL/GenBank/DDBJ whole genome shotgun (WGS) entry which is preliminary data.</text>
</comment>
<gene>
    <name evidence="1" type="ORF">HC176_00370</name>
</gene>
<dbReference type="RefSeq" id="WP_167916197.1">
    <property type="nucleotide sequence ID" value="NZ_JAAVJS010000001.1"/>
</dbReference>
<protein>
    <submittedName>
        <fullName evidence="1">Uncharacterized protein</fullName>
    </submittedName>
</protein>
<evidence type="ECO:0000313" key="2">
    <source>
        <dbReference type="Proteomes" id="UP000760545"/>
    </source>
</evidence>
<name>A0ABX1D8P2_9FLAO</name>
<reference evidence="1 2" key="1">
    <citation type="submission" date="2020-03" db="EMBL/GenBank/DDBJ databases">
        <title>Tamlana sp. nov, isolated from XXX.</title>
        <authorList>
            <person name="Cao W.R."/>
        </authorList>
    </citation>
    <scope>NUCLEOTIDE SEQUENCE [LARGE SCALE GENOMIC DNA]</scope>
    <source>
        <strain evidence="1 2">HST1-43</strain>
    </source>
</reference>
<proteinExistence type="predicted"/>
<evidence type="ECO:0000313" key="1">
    <source>
        <dbReference type="EMBL" id="NJX13939.1"/>
    </source>
</evidence>
<accession>A0ABX1D8P2</accession>
<keyword evidence="2" id="KW-1185">Reference proteome</keyword>
<organism evidence="1 2">
    <name type="scientific">Tamlana crocina</name>
    <dbReference type="NCBI Taxonomy" id="393006"/>
    <lineage>
        <taxon>Bacteria</taxon>
        <taxon>Pseudomonadati</taxon>
        <taxon>Bacteroidota</taxon>
        <taxon>Flavobacteriia</taxon>
        <taxon>Flavobacteriales</taxon>
        <taxon>Flavobacteriaceae</taxon>
        <taxon>Tamlana</taxon>
    </lineage>
</organism>
<sequence>MSTFKHDLKQERILNEYLDSIYHSKKLNFSRVNELEQQHRGVDVIFSHHSTDYFIDEKAQLHYLNKDLPTFTFELSYLNKYQKIKEGWLFDKSKKTHFYFLVTAILLKKSKPKLTTPNDVLSLKITSVNREKLIDHLNQIGLSRQQLDEYDFDIRNTLSFGKNIIPELNEKRAGLIYYTQHLKERPINLQLRLQYLIDKNVAKVFHH</sequence>